<dbReference type="Ensembl" id="ENSONIT00000049445.1">
    <property type="protein sequence ID" value="ENSONIP00000053298.1"/>
    <property type="gene ID" value="ENSONIG00000041152.1"/>
</dbReference>
<dbReference type="Gene3D" id="3.40.50.12690">
    <property type="match status" value="1"/>
</dbReference>
<dbReference type="OMA" id="CTRCALV"/>
<reference evidence="3" key="1">
    <citation type="submission" date="2012-01" db="EMBL/GenBank/DDBJ databases">
        <title>The Genome Sequence of Oreochromis niloticus (Nile Tilapia).</title>
        <authorList>
            <consortium name="Broad Institute Genome Assembly Team"/>
            <consortium name="Broad Institute Sequencing Platform"/>
            <person name="Di Palma F."/>
            <person name="Johnson J."/>
            <person name="Lander E.S."/>
            <person name="Lindblad-Toh K."/>
        </authorList>
    </citation>
    <scope>NUCLEOTIDE SEQUENCE [LARGE SCALE GENOMIC DNA]</scope>
</reference>
<reference evidence="2" key="3">
    <citation type="submission" date="2025-09" db="UniProtKB">
        <authorList>
            <consortium name="Ensembl"/>
        </authorList>
    </citation>
    <scope>IDENTIFICATION</scope>
</reference>
<organism evidence="2 3">
    <name type="scientific">Oreochromis niloticus</name>
    <name type="common">Nile tilapia</name>
    <name type="synonym">Tilapia nilotica</name>
    <dbReference type="NCBI Taxonomy" id="8128"/>
    <lineage>
        <taxon>Eukaryota</taxon>
        <taxon>Metazoa</taxon>
        <taxon>Chordata</taxon>
        <taxon>Craniata</taxon>
        <taxon>Vertebrata</taxon>
        <taxon>Euteleostomi</taxon>
        <taxon>Actinopterygii</taxon>
        <taxon>Neopterygii</taxon>
        <taxon>Teleostei</taxon>
        <taxon>Neoteleostei</taxon>
        <taxon>Acanthomorphata</taxon>
        <taxon>Ovalentaria</taxon>
        <taxon>Cichlomorphae</taxon>
        <taxon>Cichliformes</taxon>
        <taxon>Cichlidae</taxon>
        <taxon>African cichlids</taxon>
        <taxon>Pseudocrenilabrinae</taxon>
        <taxon>Oreochromini</taxon>
        <taxon>Oreochromis</taxon>
    </lineage>
</organism>
<dbReference type="Gene3D" id="3.40.50.12700">
    <property type="match status" value="1"/>
</dbReference>
<sequence>MATSPVPPALSCSLCQMFSYSSASFSSNDTCNKCSIFAALEARITELETRLRTLHSPVASQAPVAGAAEDSAGPASCSPADPKQLGKEGGWVTVRRKHSPKQKPQVHHQPVHVSNRFSPLGDTPAGGQTLVIGDSVLRHVKLETPATIVNCLPGARAGDIEGNLKLLAKGKRKYSKIIIHVGSNDTRLRQSEVTKINIESVCNFAKTMSDSVVFSGPLPNQTRSDMFSRMFSLNCWLSEWCPRNDVGFIDNWQTFWRKPGLVRRDGIHPTLDGAALISRNMDQFIKPPKYDYPELGPGSRVAVLHASLQLLSSCYPPQKPISIETVSAPKRQKTNQKPAINNLNTKNHKERTIQYPHLNQRVKQ</sequence>
<dbReference type="GeneTree" id="ENSGT01120000271991"/>
<dbReference type="SUPFAM" id="SSF52266">
    <property type="entry name" value="SGNH hydrolase"/>
    <property type="match status" value="1"/>
</dbReference>
<evidence type="ECO:0000313" key="2">
    <source>
        <dbReference type="Ensembl" id="ENSONIP00000053298.1"/>
    </source>
</evidence>
<dbReference type="Proteomes" id="UP000005207">
    <property type="component" value="Linkage group LG4"/>
</dbReference>
<name>A0A669CY48_ORENI</name>
<proteinExistence type="predicted"/>
<feature type="region of interest" description="Disordered" evidence="1">
    <location>
        <begin position="62"/>
        <end position="89"/>
    </location>
</feature>
<dbReference type="InParanoid" id="A0A669CY48"/>
<reference evidence="2" key="2">
    <citation type="submission" date="2025-08" db="UniProtKB">
        <authorList>
            <consortium name="Ensembl"/>
        </authorList>
    </citation>
    <scope>IDENTIFICATION</scope>
</reference>
<evidence type="ECO:0000313" key="3">
    <source>
        <dbReference type="Proteomes" id="UP000005207"/>
    </source>
</evidence>
<accession>A0A669CY48</accession>
<protein>
    <recommendedName>
        <fullName evidence="4">SGNH hydrolase-type esterase domain-containing protein</fullName>
    </recommendedName>
</protein>
<evidence type="ECO:0008006" key="4">
    <source>
        <dbReference type="Google" id="ProtNLM"/>
    </source>
</evidence>
<evidence type="ECO:0000256" key="1">
    <source>
        <dbReference type="SAM" id="MobiDB-lite"/>
    </source>
</evidence>
<dbReference type="AlphaFoldDB" id="A0A669CY48"/>
<keyword evidence="3" id="KW-1185">Reference proteome</keyword>